<evidence type="ECO:0000256" key="2">
    <source>
        <dbReference type="ARBA" id="ARBA00022737"/>
    </source>
</evidence>
<organism evidence="5 6">
    <name type="scientific">Loxodonta africana</name>
    <name type="common">African elephant</name>
    <dbReference type="NCBI Taxonomy" id="9785"/>
    <lineage>
        <taxon>Eukaryota</taxon>
        <taxon>Metazoa</taxon>
        <taxon>Chordata</taxon>
        <taxon>Craniata</taxon>
        <taxon>Vertebrata</taxon>
        <taxon>Euteleostomi</taxon>
        <taxon>Mammalia</taxon>
        <taxon>Eutheria</taxon>
        <taxon>Afrotheria</taxon>
        <taxon>Proboscidea</taxon>
        <taxon>Elephantidae</taxon>
        <taxon>Loxodonta</taxon>
    </lineage>
</organism>
<dbReference type="STRING" id="9785.ENSLAFP00000007466"/>
<feature type="compositionally biased region" description="Basic and acidic residues" evidence="3">
    <location>
        <begin position="740"/>
        <end position="758"/>
    </location>
</feature>
<keyword evidence="4" id="KW-0732">Signal</keyword>
<dbReference type="InterPro" id="IPR050541">
    <property type="entry name" value="LRR_TM_domain-containing"/>
</dbReference>
<dbReference type="Gene3D" id="3.80.10.10">
    <property type="entry name" value="Ribonuclease Inhibitor"/>
    <property type="match status" value="1"/>
</dbReference>
<dbReference type="InParanoid" id="G3T2R1"/>
<evidence type="ECO:0000313" key="6">
    <source>
        <dbReference type="Proteomes" id="UP000007646"/>
    </source>
</evidence>
<dbReference type="SUPFAM" id="SSF52058">
    <property type="entry name" value="L domain-like"/>
    <property type="match status" value="1"/>
</dbReference>
<dbReference type="Ensembl" id="ENSLAFT00000008893.4">
    <property type="protein sequence ID" value="ENSLAFP00000007466.4"/>
    <property type="gene ID" value="ENSLAFG00000008892.4"/>
</dbReference>
<dbReference type="PROSITE" id="PS51450">
    <property type="entry name" value="LRR"/>
    <property type="match status" value="1"/>
</dbReference>
<evidence type="ECO:0000313" key="5">
    <source>
        <dbReference type="Ensembl" id="ENSLAFP00000007466.4"/>
    </source>
</evidence>
<dbReference type="InterPro" id="IPR003591">
    <property type="entry name" value="Leu-rich_rpt_typical-subtyp"/>
</dbReference>
<keyword evidence="1" id="KW-0433">Leucine-rich repeat</keyword>
<reference evidence="5" key="3">
    <citation type="submission" date="2025-09" db="UniProtKB">
        <authorList>
            <consortium name="Ensembl"/>
        </authorList>
    </citation>
    <scope>IDENTIFICATION</scope>
    <source>
        <strain evidence="5">Isolate ISIS603380</strain>
    </source>
</reference>
<feature type="signal peptide" evidence="4">
    <location>
        <begin position="1"/>
        <end position="22"/>
    </location>
</feature>
<dbReference type="SMART" id="SM00369">
    <property type="entry name" value="LRR_TYP"/>
    <property type="match status" value="4"/>
</dbReference>
<feature type="compositionally biased region" description="Polar residues" evidence="3">
    <location>
        <begin position="718"/>
        <end position="730"/>
    </location>
</feature>
<dbReference type="Pfam" id="PF13855">
    <property type="entry name" value="LRR_8"/>
    <property type="match status" value="1"/>
</dbReference>
<dbReference type="Proteomes" id="UP000007646">
    <property type="component" value="Unassembled WGS sequence"/>
</dbReference>
<dbReference type="GO" id="GO:0005886">
    <property type="term" value="C:plasma membrane"/>
    <property type="evidence" value="ECO:0007669"/>
    <property type="project" value="TreeGrafter"/>
</dbReference>
<dbReference type="GeneTree" id="ENSGT00390000014817"/>
<reference evidence="5" key="2">
    <citation type="submission" date="2025-08" db="UniProtKB">
        <authorList>
            <consortium name="Ensembl"/>
        </authorList>
    </citation>
    <scope>IDENTIFICATION</scope>
    <source>
        <strain evidence="5">Isolate ISIS603380</strain>
    </source>
</reference>
<gene>
    <name evidence="5" type="primary">LRRC66</name>
</gene>
<evidence type="ECO:0000256" key="1">
    <source>
        <dbReference type="ARBA" id="ARBA00022614"/>
    </source>
</evidence>
<sequence>MKNLYFRVITMVIGLYSTGTMANASRKSNILFNSECQQNGYLLKNCSFTKKHAGHGDTSQTSVTLEASFNFFGLLLESYLKKEEWKIKHLDLSDNLIPKITLSALACLHDLEIVNLSNNAIHLISLDLPSRKSSWVKHHRCRNGLPFLKVLILQRNKLSDTPKGLWKLRSLQSLDLSFNGISQIGLSDFYNCLQLENLYLKSNKIFRIHPEAFKNLKKLQVVVDLSSNALTTVLPMMAIALELPHLEADLADNQWQCDDSMAISQDFISERWRKKWNEICNKSIGNEEAFWWTPKIRVSRKTHLPHIHLNHMKKLLPSQAERSQEGISLSFSTSEKKEYVSSDTNKKQRRLPRWVRNARDDQDLDENEGPSQDLTLAVCLSVFITFFVAFCLGALARPYIDRLWQQRCQNKSPGSKNTYSNEGFHNDIEAAGNIQPPTTFLHQDFHGLNLYENQDSVLVMPRPHTADTYERALRSSRKGAGSQQSTTQCGNNTGTGNRNDSLLPNGSAAHSILPRHPKADDNKPISAAQDHIYSKDILKELNYDTIPQEDSLGEHSMSVSSVASRLQTVSGSIHNEPNEVNPSLSREMTAPVSKMQMHTNAQRTGENEKGGGTEQLPSGAPASPLEFSKEMQMSTYINLLSTQQQMLKEMSPEEELSAYYSTATHSDLGDADPSIFPPRWGSDVDVTPAHKEPLQNYVPSDTQFELETTYDSDEGSLFTLSSESSEGTRNVTEDETYGEESYRAGEPLEKENTGGRTDNVRSVESLEDNITFQNILGKCENQEDHFEKLCISGPDFGLFETHQEIASNANKLEDPLTLPESLSNSPLSVEIPGTFIYDYVIAPESEAREWHCSLRDLEFSNVDILPQTPPPSVDIPLQTDQPACY</sequence>
<dbReference type="Pfam" id="PF00560">
    <property type="entry name" value="LRR_1"/>
    <property type="match status" value="1"/>
</dbReference>
<feature type="chain" id="PRO_5003454782" evidence="4">
    <location>
        <begin position="23"/>
        <end position="885"/>
    </location>
</feature>
<feature type="region of interest" description="Disordered" evidence="3">
    <location>
        <begin position="601"/>
        <end position="624"/>
    </location>
</feature>
<proteinExistence type="predicted"/>
<dbReference type="eggNOG" id="KOG0619">
    <property type="taxonomic scope" value="Eukaryota"/>
</dbReference>
<dbReference type="PANTHER" id="PTHR24369">
    <property type="entry name" value="ANTIGEN BSP, PUTATIVE-RELATED"/>
    <property type="match status" value="1"/>
</dbReference>
<evidence type="ECO:0000256" key="4">
    <source>
        <dbReference type="SAM" id="SignalP"/>
    </source>
</evidence>
<evidence type="ECO:0000256" key="3">
    <source>
        <dbReference type="SAM" id="MobiDB-lite"/>
    </source>
</evidence>
<dbReference type="InterPro" id="IPR001611">
    <property type="entry name" value="Leu-rich_rpt"/>
</dbReference>
<dbReference type="OMA" id="LWDSQME"/>
<name>G3T2R1_LOXAF</name>
<protein>
    <submittedName>
        <fullName evidence="5">Leucine rich repeat containing 66</fullName>
    </submittedName>
</protein>
<dbReference type="PANTHER" id="PTHR24369:SF213">
    <property type="entry name" value="INSULIN LIKE GROWTH FACTOR BINDING PROTEIN ACID LABILE SUBUNIT"/>
    <property type="match status" value="1"/>
</dbReference>
<dbReference type="HOGENOM" id="CLU_016612_0_0_1"/>
<keyword evidence="6" id="KW-1185">Reference proteome</keyword>
<feature type="region of interest" description="Disordered" evidence="3">
    <location>
        <begin position="471"/>
        <end position="527"/>
    </location>
</feature>
<keyword evidence="2" id="KW-0677">Repeat</keyword>
<dbReference type="AlphaFoldDB" id="G3T2R1"/>
<feature type="region of interest" description="Disordered" evidence="3">
    <location>
        <begin position="710"/>
        <end position="758"/>
    </location>
</feature>
<reference evidence="5 6" key="1">
    <citation type="submission" date="2009-06" db="EMBL/GenBank/DDBJ databases">
        <title>The Genome Sequence of Loxodonta africana (African elephant).</title>
        <authorList>
            <person name="Di Palma F."/>
            <person name="Heiman D."/>
            <person name="Young S."/>
            <person name="Johnson J."/>
            <person name="Lander E.S."/>
            <person name="Lindblad-Toh K."/>
        </authorList>
    </citation>
    <scope>NUCLEOTIDE SEQUENCE [LARGE SCALE GENOMIC DNA]</scope>
    <source>
        <strain evidence="5 6">Isolate ISIS603380</strain>
    </source>
</reference>
<dbReference type="InterPro" id="IPR032675">
    <property type="entry name" value="LRR_dom_sf"/>
</dbReference>
<feature type="compositionally biased region" description="Low complexity" evidence="3">
    <location>
        <begin position="482"/>
        <end position="501"/>
    </location>
</feature>
<accession>G3T2R1</accession>